<dbReference type="InterPro" id="IPR058532">
    <property type="entry name" value="YjbR/MT2646/Rv2570-like"/>
</dbReference>
<gene>
    <name evidence="1" type="ORF">ROA7450_03163</name>
</gene>
<proteinExistence type="predicted"/>
<protein>
    <recommendedName>
        <fullName evidence="3">MmcQ/YjbR family DNA-binding protein</fullName>
    </recommendedName>
</protein>
<dbReference type="PANTHER" id="PTHR35145:SF1">
    <property type="entry name" value="CYTOPLASMIC PROTEIN"/>
    <property type="match status" value="1"/>
</dbReference>
<accession>A0A1X6ZTR1</accession>
<evidence type="ECO:0008006" key="3">
    <source>
        <dbReference type="Google" id="ProtNLM"/>
    </source>
</evidence>
<dbReference type="SUPFAM" id="SSF142906">
    <property type="entry name" value="YjbR-like"/>
    <property type="match status" value="1"/>
</dbReference>
<dbReference type="AlphaFoldDB" id="A0A1X6ZTR1"/>
<name>A0A1X6ZTR1_9RHOB</name>
<dbReference type="Gene3D" id="3.90.1150.30">
    <property type="match status" value="1"/>
</dbReference>
<keyword evidence="2" id="KW-1185">Reference proteome</keyword>
<dbReference type="InterPro" id="IPR007351">
    <property type="entry name" value="YjbR"/>
</dbReference>
<dbReference type="OrthoDB" id="9804614at2"/>
<reference evidence="1 2" key="1">
    <citation type="submission" date="2017-03" db="EMBL/GenBank/DDBJ databases">
        <authorList>
            <person name="Afonso C.L."/>
            <person name="Miller P.J."/>
            <person name="Scott M.A."/>
            <person name="Spackman E."/>
            <person name="Goraichik I."/>
            <person name="Dimitrov K.M."/>
            <person name="Suarez D.L."/>
            <person name="Swayne D.E."/>
        </authorList>
    </citation>
    <scope>NUCLEOTIDE SEQUENCE [LARGE SCALE GENOMIC DNA]</scope>
    <source>
        <strain evidence="1 2">CECT 7450</strain>
    </source>
</reference>
<evidence type="ECO:0000313" key="1">
    <source>
        <dbReference type="EMBL" id="SLN61229.1"/>
    </source>
</evidence>
<evidence type="ECO:0000313" key="2">
    <source>
        <dbReference type="Proteomes" id="UP000193061"/>
    </source>
</evidence>
<dbReference type="EMBL" id="FWFX01000011">
    <property type="protein sequence ID" value="SLN61229.1"/>
    <property type="molecule type" value="Genomic_DNA"/>
</dbReference>
<dbReference type="RefSeq" id="WP_085806832.1">
    <property type="nucleotide sequence ID" value="NZ_FWFX01000011.1"/>
</dbReference>
<dbReference type="InterPro" id="IPR038056">
    <property type="entry name" value="YjbR-like_sf"/>
</dbReference>
<dbReference type="Pfam" id="PF04237">
    <property type="entry name" value="YjbR"/>
    <property type="match status" value="1"/>
</dbReference>
<dbReference type="Proteomes" id="UP000193061">
    <property type="component" value="Unassembled WGS sequence"/>
</dbReference>
<sequence length="133" mass="15021">MIRDDFNKFCATFHATNHVVQWGNADVWKVGTKVFAICGWNDGRDAFTFKASEIAYEVLQDQPGIRPAPYLASRGMKWLQVYDEPGLSDAELKNHIAQSYQMAAANLTKKKRMELGIILDSEASSEKTWTCTN</sequence>
<dbReference type="PANTHER" id="PTHR35145">
    <property type="entry name" value="CYTOPLASMIC PROTEIN-RELATED"/>
    <property type="match status" value="1"/>
</dbReference>
<organism evidence="1 2">
    <name type="scientific">Roseovarius albus</name>
    <dbReference type="NCBI Taxonomy" id="1247867"/>
    <lineage>
        <taxon>Bacteria</taxon>
        <taxon>Pseudomonadati</taxon>
        <taxon>Pseudomonadota</taxon>
        <taxon>Alphaproteobacteria</taxon>
        <taxon>Rhodobacterales</taxon>
        <taxon>Roseobacteraceae</taxon>
        <taxon>Roseovarius</taxon>
    </lineage>
</organism>